<keyword evidence="3" id="KW-0547">Nucleotide-binding</keyword>
<dbReference type="InterPro" id="IPR003593">
    <property type="entry name" value="AAA+_ATPase"/>
</dbReference>
<evidence type="ECO:0000313" key="11">
    <source>
        <dbReference type="EMBL" id="OON80702.1"/>
    </source>
</evidence>
<dbReference type="Gene3D" id="1.20.1560.10">
    <property type="entry name" value="ABC transporter type 1, transmembrane domain"/>
    <property type="match status" value="1"/>
</dbReference>
<dbReference type="Pfam" id="PF00005">
    <property type="entry name" value="ABC_tran"/>
    <property type="match status" value="1"/>
</dbReference>
<dbReference type="Gene3D" id="3.40.50.300">
    <property type="entry name" value="P-loop containing nucleotide triphosphate hydrolases"/>
    <property type="match status" value="1"/>
</dbReference>
<evidence type="ECO:0000256" key="2">
    <source>
        <dbReference type="ARBA" id="ARBA00022692"/>
    </source>
</evidence>
<evidence type="ECO:0000256" key="5">
    <source>
        <dbReference type="ARBA" id="ARBA00022989"/>
    </source>
</evidence>
<dbReference type="EMBL" id="MVFC01000007">
    <property type="protein sequence ID" value="OON80702.1"/>
    <property type="molecule type" value="Genomic_DNA"/>
</dbReference>
<dbReference type="InterPro" id="IPR039421">
    <property type="entry name" value="Type_1_exporter"/>
</dbReference>
<evidence type="ECO:0000256" key="8">
    <source>
        <dbReference type="SAM" id="SignalP"/>
    </source>
</evidence>
<keyword evidence="4 11" id="KW-0067">ATP-binding</keyword>
<keyword evidence="6 7" id="KW-0472">Membrane</keyword>
<feature type="chain" id="PRO_5013138700" evidence="8">
    <location>
        <begin position="30"/>
        <end position="565"/>
    </location>
</feature>
<organism evidence="11 12">
    <name type="scientific">Streptomyces tsukubensis</name>
    <dbReference type="NCBI Taxonomy" id="83656"/>
    <lineage>
        <taxon>Bacteria</taxon>
        <taxon>Bacillati</taxon>
        <taxon>Actinomycetota</taxon>
        <taxon>Actinomycetes</taxon>
        <taxon>Kitasatosporales</taxon>
        <taxon>Streptomycetaceae</taxon>
        <taxon>Streptomyces</taxon>
    </lineage>
</organism>
<dbReference type="AlphaFoldDB" id="A0A1V4AA67"/>
<dbReference type="PANTHER" id="PTHR43394:SF1">
    <property type="entry name" value="ATP-BINDING CASSETTE SUB-FAMILY B MEMBER 10, MITOCHONDRIAL"/>
    <property type="match status" value="1"/>
</dbReference>
<keyword evidence="2 7" id="KW-0812">Transmembrane</keyword>
<dbReference type="GO" id="GO:0015421">
    <property type="term" value="F:ABC-type oligopeptide transporter activity"/>
    <property type="evidence" value="ECO:0007669"/>
    <property type="project" value="TreeGrafter"/>
</dbReference>
<dbReference type="SUPFAM" id="SSF90123">
    <property type="entry name" value="ABC transporter transmembrane region"/>
    <property type="match status" value="1"/>
</dbReference>
<dbReference type="InterPro" id="IPR027417">
    <property type="entry name" value="P-loop_NTPase"/>
</dbReference>
<sequence>MLRSVVRHSAGRAAAVFLAGALSAAAAVAAPAVLGRTVDLLLSPQAGRPAGPWLLLSAVLIGAEVFLDAGVALLGGNTGARSTAWLRRGAYARLLAAEPRHAAAFAPGDLATRLTVNAADTGTAPVTLAGACASLLPPLGGLVGLFLVDAWTAVAFVAGIPVLLLVLRAFTRGSTDATARYQRVQSLIADRLTEAMAGARTITAAGTERREQERVLAPLAGLGVEGRRTWRVYGRAVSHAGMLMPLLTTVVLAVGGVRLAGGHLSPGDLLAASRYATLAAGIGTLTGALNALVRSRVAASRVGALLELSAVAYGDATLPQEGPGTVELRGVGVVRAGATVLDDVSLVIPGGSVVAVVGRSGSGKSTLAAVAGRLTDPDRGRVLLDGVPLDALDAGVLRRAVGYAFERPALFGQDVGDAIAFGAHRPADEAVRSAAGAADADGFVALLPDGYATPLAEAPLSGGETQRLGLARAFAHAGRLLILDDATSSLDTVTERRVTRALHHEVRAGTRLIVAHRPSSCTGADLVVWLEDGRVRGTGLHQELWRDAGYRAVFAAEGDGSVDSV</sequence>
<feature type="domain" description="ABC transporter" evidence="9">
    <location>
        <begin position="326"/>
        <end position="557"/>
    </location>
</feature>
<dbReference type="GO" id="GO:0016887">
    <property type="term" value="F:ATP hydrolysis activity"/>
    <property type="evidence" value="ECO:0007669"/>
    <property type="project" value="InterPro"/>
</dbReference>
<dbReference type="SMART" id="SM00382">
    <property type="entry name" value="AAA"/>
    <property type="match status" value="1"/>
</dbReference>
<dbReference type="PROSITE" id="PS50893">
    <property type="entry name" value="ABC_TRANSPORTER_2"/>
    <property type="match status" value="1"/>
</dbReference>
<protein>
    <submittedName>
        <fullName evidence="11">ABC transporter ATP-binding protein</fullName>
    </submittedName>
</protein>
<comment type="subcellular location">
    <subcellularLocation>
        <location evidence="1">Cell membrane</location>
        <topology evidence="1">Multi-pass membrane protein</topology>
    </subcellularLocation>
</comment>
<accession>A0A1V4AA67</accession>
<gene>
    <name evidence="11" type="ORF">B1H18_11950</name>
</gene>
<keyword evidence="12" id="KW-1185">Reference proteome</keyword>
<feature type="transmembrane region" description="Helical" evidence="7">
    <location>
        <begin position="236"/>
        <end position="255"/>
    </location>
</feature>
<dbReference type="SUPFAM" id="SSF52540">
    <property type="entry name" value="P-loop containing nucleoside triphosphate hydrolases"/>
    <property type="match status" value="1"/>
</dbReference>
<evidence type="ECO:0000256" key="1">
    <source>
        <dbReference type="ARBA" id="ARBA00004651"/>
    </source>
</evidence>
<dbReference type="InterPro" id="IPR011527">
    <property type="entry name" value="ABC1_TM_dom"/>
</dbReference>
<dbReference type="STRING" id="83656.B1H18_11950"/>
<feature type="transmembrane region" description="Helical" evidence="7">
    <location>
        <begin position="275"/>
        <end position="293"/>
    </location>
</feature>
<dbReference type="PROSITE" id="PS50929">
    <property type="entry name" value="ABC_TM1F"/>
    <property type="match status" value="1"/>
</dbReference>
<dbReference type="GO" id="GO:0005886">
    <property type="term" value="C:plasma membrane"/>
    <property type="evidence" value="ECO:0007669"/>
    <property type="project" value="UniProtKB-SubCell"/>
</dbReference>
<dbReference type="InterPro" id="IPR036640">
    <property type="entry name" value="ABC1_TM_sf"/>
</dbReference>
<dbReference type="Pfam" id="PF00664">
    <property type="entry name" value="ABC_membrane"/>
    <property type="match status" value="1"/>
</dbReference>
<evidence type="ECO:0000256" key="6">
    <source>
        <dbReference type="ARBA" id="ARBA00023136"/>
    </source>
</evidence>
<dbReference type="GO" id="GO:0005524">
    <property type="term" value="F:ATP binding"/>
    <property type="evidence" value="ECO:0007669"/>
    <property type="project" value="UniProtKB-KW"/>
</dbReference>
<feature type="signal peptide" evidence="8">
    <location>
        <begin position="1"/>
        <end position="29"/>
    </location>
</feature>
<keyword evidence="8" id="KW-0732">Signal</keyword>
<evidence type="ECO:0000313" key="12">
    <source>
        <dbReference type="Proteomes" id="UP000190539"/>
    </source>
</evidence>
<evidence type="ECO:0000256" key="3">
    <source>
        <dbReference type="ARBA" id="ARBA00022741"/>
    </source>
</evidence>
<evidence type="ECO:0000259" key="10">
    <source>
        <dbReference type="PROSITE" id="PS50929"/>
    </source>
</evidence>
<feature type="domain" description="ABC transmembrane type-1" evidence="10">
    <location>
        <begin position="14"/>
        <end position="294"/>
    </location>
</feature>
<dbReference type="PANTHER" id="PTHR43394">
    <property type="entry name" value="ATP-DEPENDENT PERMEASE MDL1, MITOCHONDRIAL"/>
    <property type="match status" value="1"/>
</dbReference>
<feature type="transmembrane region" description="Helical" evidence="7">
    <location>
        <begin position="153"/>
        <end position="170"/>
    </location>
</feature>
<dbReference type="InterPro" id="IPR003439">
    <property type="entry name" value="ABC_transporter-like_ATP-bd"/>
</dbReference>
<reference evidence="11 12" key="1">
    <citation type="submission" date="2017-02" db="EMBL/GenBank/DDBJ databases">
        <title>Draft Genome Sequence of Streptomyces tsukubaensis F601, a Producer of the immunosuppressant tacrolimus FK506.</title>
        <authorList>
            <person name="Zong G."/>
            <person name="Zhong C."/>
            <person name="Fu J."/>
            <person name="Qin R."/>
            <person name="Cao G."/>
        </authorList>
    </citation>
    <scope>NUCLEOTIDE SEQUENCE [LARGE SCALE GENOMIC DNA]</scope>
    <source>
        <strain evidence="11 12">F601</strain>
    </source>
</reference>
<proteinExistence type="predicted"/>
<evidence type="ECO:0000259" key="9">
    <source>
        <dbReference type="PROSITE" id="PS50893"/>
    </source>
</evidence>
<evidence type="ECO:0000256" key="4">
    <source>
        <dbReference type="ARBA" id="ARBA00022840"/>
    </source>
</evidence>
<dbReference type="Proteomes" id="UP000190539">
    <property type="component" value="Unassembled WGS sequence"/>
</dbReference>
<evidence type="ECO:0000256" key="7">
    <source>
        <dbReference type="SAM" id="Phobius"/>
    </source>
</evidence>
<feature type="transmembrane region" description="Helical" evidence="7">
    <location>
        <begin position="126"/>
        <end position="147"/>
    </location>
</feature>
<feature type="transmembrane region" description="Helical" evidence="7">
    <location>
        <begin position="53"/>
        <end position="74"/>
    </location>
</feature>
<name>A0A1V4AA67_9ACTN</name>
<comment type="caution">
    <text evidence="11">The sequence shown here is derived from an EMBL/GenBank/DDBJ whole genome shotgun (WGS) entry which is preliminary data.</text>
</comment>
<keyword evidence="5 7" id="KW-1133">Transmembrane helix</keyword>